<sequence>MNPLIVKERQRVIQAMLDTAKAKTGKFVRFVKLRDGYVAQTEITEEILTQVLISSFEAPAAIHKGVEYERQLLQHYCACINPRTRTLTAVGIDFMDVVIKTWLNEVRKAE</sequence>
<protein>
    <submittedName>
        <fullName evidence="1">Uncharacterized protein</fullName>
    </submittedName>
</protein>
<organism evidence="1">
    <name type="scientific">Salmonella enterica subsp. enterica serovar Agbeni</name>
    <dbReference type="NCBI Taxonomy" id="1967642"/>
    <lineage>
        <taxon>Bacteria</taxon>
        <taxon>Pseudomonadati</taxon>
        <taxon>Pseudomonadota</taxon>
        <taxon>Gammaproteobacteria</taxon>
        <taxon>Enterobacterales</taxon>
        <taxon>Enterobacteriaceae</taxon>
        <taxon>Salmonella</taxon>
    </lineage>
</organism>
<accession>A0A5X8MRA6</accession>
<gene>
    <name evidence="1" type="ORF">EUV16_19475</name>
</gene>
<evidence type="ECO:0000313" key="1">
    <source>
        <dbReference type="EMBL" id="ECB0428844.1"/>
    </source>
</evidence>
<comment type="caution">
    <text evidence="1">The sequence shown here is derived from an EMBL/GenBank/DDBJ whole genome shotgun (WGS) entry which is preliminary data.</text>
</comment>
<proteinExistence type="predicted"/>
<name>A0A5X8MRA6_SALET</name>
<dbReference type="AlphaFoldDB" id="A0A5X8MRA6"/>
<reference evidence="1" key="1">
    <citation type="submission" date="2019-01" db="EMBL/GenBank/DDBJ databases">
        <authorList>
            <person name="Ashton P.M."/>
            <person name="Dallman T."/>
            <person name="Nair S."/>
            <person name="De Pinna E."/>
            <person name="Peters T."/>
            <person name="Grant K."/>
        </authorList>
    </citation>
    <scope>NUCLEOTIDE SEQUENCE</scope>
    <source>
        <strain evidence="1">559803</strain>
    </source>
</reference>
<dbReference type="EMBL" id="AAHWHN010000021">
    <property type="protein sequence ID" value="ECB0428844.1"/>
    <property type="molecule type" value="Genomic_DNA"/>
</dbReference>